<sequence length="142" mass="16719">MPFFINIECKLLYLLLYGKYGRRVKRRHSKLEFTHDDYSNISNETILSYENNHILLYSGRKDEISDKENVDSLTLILRNVKKKCGKGRPLSTKRFKSSTEATKPSQEIIDIAENVGRLATIKKNCKKEYINRKNVLIERMYQ</sequence>
<reference evidence="1 2" key="1">
    <citation type="submission" date="2015-10" db="EMBL/GenBank/DDBJ databases">
        <title>Genome analyses suggest a sexual origin of heterokaryosis in a supposedly ancient asexual fungus.</title>
        <authorList>
            <person name="Ropars J."/>
            <person name="Sedzielewska K."/>
            <person name="Noel J."/>
            <person name="Charron P."/>
            <person name="Farinelli L."/>
            <person name="Marton T."/>
            <person name="Kruger M."/>
            <person name="Pelin A."/>
            <person name="Brachmann A."/>
            <person name="Corradi N."/>
        </authorList>
    </citation>
    <scope>NUCLEOTIDE SEQUENCE [LARGE SCALE GENOMIC DNA]</scope>
    <source>
        <strain evidence="1 2">A4</strain>
    </source>
</reference>
<dbReference type="Proteomes" id="UP000234323">
    <property type="component" value="Unassembled WGS sequence"/>
</dbReference>
<proteinExistence type="predicted"/>
<dbReference type="EMBL" id="LLXI01005762">
    <property type="protein sequence ID" value="PKY61716.1"/>
    <property type="molecule type" value="Genomic_DNA"/>
</dbReference>
<evidence type="ECO:0000313" key="2">
    <source>
        <dbReference type="Proteomes" id="UP000234323"/>
    </source>
</evidence>
<keyword evidence="2" id="KW-1185">Reference proteome</keyword>
<accession>A0A2I1HS71</accession>
<organism evidence="1 2">
    <name type="scientific">Rhizophagus irregularis</name>
    <dbReference type="NCBI Taxonomy" id="588596"/>
    <lineage>
        <taxon>Eukaryota</taxon>
        <taxon>Fungi</taxon>
        <taxon>Fungi incertae sedis</taxon>
        <taxon>Mucoromycota</taxon>
        <taxon>Glomeromycotina</taxon>
        <taxon>Glomeromycetes</taxon>
        <taxon>Glomerales</taxon>
        <taxon>Glomeraceae</taxon>
        <taxon>Rhizophagus</taxon>
    </lineage>
</organism>
<comment type="caution">
    <text evidence="1">The sequence shown here is derived from an EMBL/GenBank/DDBJ whole genome shotgun (WGS) entry which is preliminary data.</text>
</comment>
<dbReference type="AlphaFoldDB" id="A0A2I1HS71"/>
<name>A0A2I1HS71_9GLOM</name>
<gene>
    <name evidence="1" type="ORF">RhiirA4_487067</name>
</gene>
<evidence type="ECO:0000313" key="1">
    <source>
        <dbReference type="EMBL" id="PKY61716.1"/>
    </source>
</evidence>
<dbReference type="VEuPathDB" id="FungiDB:FUN_008066"/>
<protein>
    <submittedName>
        <fullName evidence="1">Uncharacterized protein</fullName>
    </submittedName>
</protein>